<dbReference type="NCBIfam" id="NF041384">
    <property type="entry name" value="YHS_seleno_dom"/>
    <property type="match status" value="1"/>
</dbReference>
<organism evidence="2 3">
    <name type="scientific">Puia dinghuensis</name>
    <dbReference type="NCBI Taxonomy" id="1792502"/>
    <lineage>
        <taxon>Bacteria</taxon>
        <taxon>Pseudomonadati</taxon>
        <taxon>Bacteroidota</taxon>
        <taxon>Chitinophagia</taxon>
        <taxon>Chitinophagales</taxon>
        <taxon>Chitinophagaceae</taxon>
        <taxon>Puia</taxon>
    </lineage>
</organism>
<evidence type="ECO:0008006" key="4">
    <source>
        <dbReference type="Google" id="ProtNLM"/>
    </source>
</evidence>
<comment type="caution">
    <text evidence="2">The sequence shown here is derived from an EMBL/GenBank/DDBJ whole genome shotgun (WGS) entry which is preliminary data.</text>
</comment>
<keyword evidence="3" id="KW-1185">Reference proteome</keyword>
<reference evidence="2" key="2">
    <citation type="submission" date="2020-09" db="EMBL/GenBank/DDBJ databases">
        <authorList>
            <person name="Sun Q."/>
            <person name="Zhou Y."/>
        </authorList>
    </citation>
    <scope>NUCLEOTIDE SEQUENCE</scope>
    <source>
        <strain evidence="2">CGMCC 1.15448</strain>
    </source>
</reference>
<evidence type="ECO:0000313" key="3">
    <source>
        <dbReference type="Proteomes" id="UP000607559"/>
    </source>
</evidence>
<evidence type="ECO:0000313" key="2">
    <source>
        <dbReference type="EMBL" id="GGB12608.1"/>
    </source>
</evidence>
<dbReference type="AlphaFoldDB" id="A0A8J2UFZ9"/>
<dbReference type="Proteomes" id="UP000607559">
    <property type="component" value="Unassembled WGS sequence"/>
</dbReference>
<keyword evidence="1" id="KW-0732">Signal</keyword>
<protein>
    <recommendedName>
        <fullName evidence="4">YHS domain protein</fullName>
    </recommendedName>
</protein>
<sequence>MKKALFALAFTFASFVSVKAQKQEVFAPNGKALNGYDAVAFFKQAKPVMGADNLSYTYKDVKWLFSTRTNLDAFKADPEHYCPQYGGYCAYGMAEGHKAPTQPETWTVINDKLYFNYNLKVKSMWKKDQPANIVKADKNWPELKDKQ</sequence>
<dbReference type="EMBL" id="BMJC01000004">
    <property type="protein sequence ID" value="GGB12608.1"/>
    <property type="molecule type" value="Genomic_DNA"/>
</dbReference>
<accession>A0A8J2UFZ9</accession>
<reference evidence="2" key="1">
    <citation type="journal article" date="2014" name="Int. J. Syst. Evol. Microbiol.">
        <title>Complete genome sequence of Corynebacterium casei LMG S-19264T (=DSM 44701T), isolated from a smear-ripened cheese.</title>
        <authorList>
            <consortium name="US DOE Joint Genome Institute (JGI-PGF)"/>
            <person name="Walter F."/>
            <person name="Albersmeier A."/>
            <person name="Kalinowski J."/>
            <person name="Ruckert C."/>
        </authorList>
    </citation>
    <scope>NUCLEOTIDE SEQUENCE</scope>
    <source>
        <strain evidence="2">CGMCC 1.15448</strain>
    </source>
</reference>
<name>A0A8J2UFZ9_9BACT</name>
<feature type="chain" id="PRO_5035231628" description="YHS domain protein" evidence="1">
    <location>
        <begin position="23"/>
        <end position="147"/>
    </location>
</feature>
<gene>
    <name evidence="2" type="ORF">GCM10011511_40300</name>
</gene>
<feature type="signal peptide" evidence="1">
    <location>
        <begin position="1"/>
        <end position="22"/>
    </location>
</feature>
<proteinExistence type="predicted"/>
<dbReference type="RefSeq" id="WP_188935061.1">
    <property type="nucleotide sequence ID" value="NZ_BMJC01000004.1"/>
</dbReference>
<evidence type="ECO:0000256" key="1">
    <source>
        <dbReference type="SAM" id="SignalP"/>
    </source>
</evidence>